<keyword evidence="11" id="KW-1185">Reference proteome</keyword>
<evidence type="ECO:0000256" key="8">
    <source>
        <dbReference type="ARBA" id="ARBA00031737"/>
    </source>
</evidence>
<evidence type="ECO:0000256" key="9">
    <source>
        <dbReference type="SAM" id="MobiDB-lite"/>
    </source>
</evidence>
<keyword evidence="6" id="KW-0175">Coiled coil</keyword>
<keyword evidence="4" id="KW-0963">Cytoplasm</keyword>
<dbReference type="InterPro" id="IPR019933">
    <property type="entry name" value="DivIVA_domain"/>
</dbReference>
<dbReference type="Proteomes" id="UP000600171">
    <property type="component" value="Unassembled WGS sequence"/>
</dbReference>
<evidence type="ECO:0000256" key="7">
    <source>
        <dbReference type="ARBA" id="ARBA00023306"/>
    </source>
</evidence>
<organism evidence="10 11">
    <name type="scientific">Rothia aerolata</name>
    <dbReference type="NCBI Taxonomy" id="1812262"/>
    <lineage>
        <taxon>Bacteria</taxon>
        <taxon>Bacillati</taxon>
        <taxon>Actinomycetota</taxon>
        <taxon>Actinomycetes</taxon>
        <taxon>Micrococcales</taxon>
        <taxon>Micrococcaceae</taxon>
        <taxon>Rothia</taxon>
    </lineage>
</organism>
<proteinExistence type="inferred from homology"/>
<dbReference type="PANTHER" id="PTHR35794:SF2">
    <property type="entry name" value="CELL DIVISION PROTEIN DIVIVA"/>
    <property type="match status" value="1"/>
</dbReference>
<accession>A0A917ILU8</accession>
<comment type="caution">
    <text evidence="10">The sequence shown here is derived from an EMBL/GenBank/DDBJ whole genome shotgun (WGS) entry which is preliminary data.</text>
</comment>
<dbReference type="Gene3D" id="6.10.250.660">
    <property type="match status" value="1"/>
</dbReference>
<keyword evidence="5 10" id="KW-0132">Cell division</keyword>
<dbReference type="GO" id="GO:0051301">
    <property type="term" value="P:cell division"/>
    <property type="evidence" value="ECO:0007669"/>
    <property type="project" value="UniProtKB-KW"/>
</dbReference>
<comment type="similarity">
    <text evidence="2">Belongs to the DivIVA family.</text>
</comment>
<comment type="subcellular location">
    <subcellularLocation>
        <location evidence="1">Cytoplasm</location>
    </subcellularLocation>
</comment>
<dbReference type="EMBL" id="BMDC01000001">
    <property type="protein sequence ID" value="GGH56519.1"/>
    <property type="molecule type" value="Genomic_DNA"/>
</dbReference>
<reference evidence="10 11" key="1">
    <citation type="journal article" date="2014" name="Int. J. Syst. Evol. Microbiol.">
        <title>Complete genome sequence of Corynebacterium casei LMG S-19264T (=DSM 44701T), isolated from a smear-ripened cheese.</title>
        <authorList>
            <consortium name="US DOE Joint Genome Institute (JGI-PGF)"/>
            <person name="Walter F."/>
            <person name="Albersmeier A."/>
            <person name="Kalinowski J."/>
            <person name="Ruckert C."/>
        </authorList>
    </citation>
    <scope>NUCLEOTIDE SEQUENCE [LARGE SCALE GENOMIC DNA]</scope>
    <source>
        <strain evidence="10 11">CCM 8669</strain>
    </source>
</reference>
<gene>
    <name evidence="10" type="ORF">GCM10007359_00710</name>
</gene>
<dbReference type="Pfam" id="PF05103">
    <property type="entry name" value="DivIVA"/>
    <property type="match status" value="1"/>
</dbReference>
<dbReference type="AlphaFoldDB" id="A0A917ILU8"/>
<evidence type="ECO:0000256" key="4">
    <source>
        <dbReference type="ARBA" id="ARBA00022490"/>
    </source>
</evidence>
<dbReference type="GO" id="GO:0005737">
    <property type="term" value="C:cytoplasm"/>
    <property type="evidence" value="ECO:0007669"/>
    <property type="project" value="UniProtKB-SubCell"/>
</dbReference>
<feature type="compositionally biased region" description="Basic and acidic residues" evidence="9">
    <location>
        <begin position="63"/>
        <end position="72"/>
    </location>
</feature>
<feature type="region of interest" description="Disordered" evidence="9">
    <location>
        <begin position="61"/>
        <end position="82"/>
    </location>
</feature>
<keyword evidence="7" id="KW-0131">Cell cycle</keyword>
<evidence type="ECO:0000313" key="11">
    <source>
        <dbReference type="Proteomes" id="UP000600171"/>
    </source>
</evidence>
<evidence type="ECO:0000313" key="10">
    <source>
        <dbReference type="EMBL" id="GGH56519.1"/>
    </source>
</evidence>
<evidence type="ECO:0000256" key="2">
    <source>
        <dbReference type="ARBA" id="ARBA00009008"/>
    </source>
</evidence>
<evidence type="ECO:0000256" key="3">
    <source>
        <dbReference type="ARBA" id="ARBA00018787"/>
    </source>
</evidence>
<feature type="region of interest" description="Disordered" evidence="9">
    <location>
        <begin position="139"/>
        <end position="159"/>
    </location>
</feature>
<name>A0A917ILU8_9MICC</name>
<feature type="region of interest" description="Disordered" evidence="9">
    <location>
        <begin position="201"/>
        <end position="241"/>
    </location>
</feature>
<dbReference type="NCBIfam" id="TIGR03544">
    <property type="entry name" value="DivI1A_domain"/>
    <property type="match status" value="1"/>
</dbReference>
<evidence type="ECO:0000256" key="5">
    <source>
        <dbReference type="ARBA" id="ARBA00022618"/>
    </source>
</evidence>
<evidence type="ECO:0000256" key="1">
    <source>
        <dbReference type="ARBA" id="ARBA00004496"/>
    </source>
</evidence>
<evidence type="ECO:0000256" key="6">
    <source>
        <dbReference type="ARBA" id="ARBA00023054"/>
    </source>
</evidence>
<sequence length="241" mass="26620">MAREKLEIRGEILMALTPEEVINKRFQATKFKEGYNPEEVDDFLDEIVIELRRLNAENASLKRQVEEAESRATDASAGEGQDLFVESDSVVMPAVAGDEATTGSVPAADPSSAASLLAMAQKVHDEYVAEGQREKERLLSEGREEAENLLSSAQEERSRVLGDLVDTKSELEGSVEQLRGFEQKYREGLRDYIESQLTRLKTGTTVEQSLDTDLSASSTETETQNSDSPQTGATKTGWLNR</sequence>
<dbReference type="InterPro" id="IPR007793">
    <property type="entry name" value="DivIVA_fam"/>
</dbReference>
<dbReference type="PANTHER" id="PTHR35794">
    <property type="entry name" value="CELL DIVISION PROTEIN DIVIVA"/>
    <property type="match status" value="1"/>
</dbReference>
<protein>
    <recommendedName>
        <fullName evidence="3">Cell wall synthesis protein Wag31</fullName>
    </recommendedName>
    <alternativeName>
        <fullName evidence="8">Antigen 84</fullName>
    </alternativeName>
</protein>